<reference evidence="1 2" key="1">
    <citation type="submission" date="2023-07" db="EMBL/GenBank/DDBJ databases">
        <title>Novel species in genus Planococcus.</title>
        <authorList>
            <person name="Ning S."/>
        </authorList>
    </citation>
    <scope>NUCLEOTIDE SEQUENCE [LARGE SCALE GENOMIC DNA]</scope>
    <source>
        <strain evidence="1 2">N017</strain>
    </source>
</reference>
<dbReference type="RefSeq" id="WP_301856191.1">
    <property type="nucleotide sequence ID" value="NZ_JAUJWU010000002.1"/>
</dbReference>
<name>A0ABT8NCD3_9BACL</name>
<evidence type="ECO:0000313" key="2">
    <source>
        <dbReference type="Proteomes" id="UP001172142"/>
    </source>
</evidence>
<dbReference type="EMBL" id="JAUJWU010000002">
    <property type="protein sequence ID" value="MDN7245562.1"/>
    <property type="molecule type" value="Genomic_DNA"/>
</dbReference>
<dbReference type="Proteomes" id="UP001172142">
    <property type="component" value="Unassembled WGS sequence"/>
</dbReference>
<evidence type="ECO:0000313" key="1">
    <source>
        <dbReference type="EMBL" id="MDN7245562.1"/>
    </source>
</evidence>
<comment type="caution">
    <text evidence="1">The sequence shown here is derived from an EMBL/GenBank/DDBJ whole genome shotgun (WGS) entry which is preliminary data.</text>
</comment>
<organism evidence="1 2">
    <name type="scientific">Planococcus shenhongbingii</name>
    <dbReference type="NCBI Taxonomy" id="3058398"/>
    <lineage>
        <taxon>Bacteria</taxon>
        <taxon>Bacillati</taxon>
        <taxon>Bacillota</taxon>
        <taxon>Bacilli</taxon>
        <taxon>Bacillales</taxon>
        <taxon>Caryophanaceae</taxon>
        <taxon>Planococcus</taxon>
    </lineage>
</organism>
<gene>
    <name evidence="1" type="ORF">QWY13_08610</name>
</gene>
<proteinExistence type="predicted"/>
<keyword evidence="2" id="KW-1185">Reference proteome</keyword>
<accession>A0ABT8NCD3</accession>
<protein>
    <submittedName>
        <fullName evidence="1">Uncharacterized protein</fullName>
    </submittedName>
</protein>
<sequence length="130" mass="15045">MKYQSADFTDDLRRTIESIETKAEEHVGLLVAKYRPLFSERNLEFDAGFDREGMDPFTPPYRSSLSIGMFGEEEELIHTAWIWQCDREWMGISVSRAIPGSKITGLLFVQTFEEIQQELKETVEEFLSGL</sequence>